<dbReference type="PANTHER" id="PTHR46880">
    <property type="entry name" value="RAS-ASSOCIATING DOMAIN-CONTAINING PROTEIN"/>
    <property type="match status" value="1"/>
</dbReference>
<feature type="non-terminal residue" evidence="1">
    <location>
        <position position="235"/>
    </location>
</feature>
<organism evidence="1">
    <name type="scientific">marine metagenome</name>
    <dbReference type="NCBI Taxonomy" id="408172"/>
    <lineage>
        <taxon>unclassified sequences</taxon>
        <taxon>metagenomes</taxon>
        <taxon>ecological metagenomes</taxon>
    </lineage>
</organism>
<proteinExistence type="predicted"/>
<dbReference type="EMBL" id="UINC01217681">
    <property type="protein sequence ID" value="SVE44386.1"/>
    <property type="molecule type" value="Genomic_DNA"/>
</dbReference>
<dbReference type="PANTHER" id="PTHR46880:SF5">
    <property type="entry name" value="DUF4371 DOMAIN-CONTAINING PROTEIN"/>
    <property type="match status" value="1"/>
</dbReference>
<dbReference type="AlphaFoldDB" id="A0A383DIS3"/>
<feature type="non-terminal residue" evidence="1">
    <location>
        <position position="1"/>
    </location>
</feature>
<name>A0A383DIS3_9ZZZZ</name>
<protein>
    <submittedName>
        <fullName evidence="1">Uncharacterized protein</fullName>
    </submittedName>
</protein>
<gene>
    <name evidence="1" type="ORF">METZ01_LOCUS497240</name>
</gene>
<evidence type="ECO:0000313" key="1">
    <source>
        <dbReference type="EMBL" id="SVE44386.1"/>
    </source>
</evidence>
<accession>A0A383DIS3</accession>
<reference evidence="1" key="1">
    <citation type="submission" date="2018-05" db="EMBL/GenBank/DDBJ databases">
        <authorList>
            <person name="Lanie J.A."/>
            <person name="Ng W.-L."/>
            <person name="Kazmierczak K.M."/>
            <person name="Andrzejewski T.M."/>
            <person name="Davidsen T.M."/>
            <person name="Wayne K.J."/>
            <person name="Tettelin H."/>
            <person name="Glass J.I."/>
            <person name="Rusch D."/>
            <person name="Podicherti R."/>
            <person name="Tsui H.-C.T."/>
            <person name="Winkler M.E."/>
        </authorList>
    </citation>
    <scope>NUCLEOTIDE SEQUENCE</scope>
</reference>
<sequence>NDSVASRLLGAAPNAVIIHAVAHRNELTVAAAFGQVPILKLIEEVIQGTYNKYCMSSKKFEALKEIANAMEQDPILRFKGIHGIRWMASKKDALRVVLRNLIALILQTKREAMPAGSLNEDSPPVSFKGKTLSVLNAGTGRMVRATVTSVPAEGTEPLAGDYVLQYNDKRTTTHTKEQLVTMLNFTEELAATEEWQLYVSLTQHELVMTMHFLYDLEHELAILSKVFQADNLAPT</sequence>